<dbReference type="SUPFAM" id="SSF52009">
    <property type="entry name" value="Phosphohistidine domain"/>
    <property type="match status" value="1"/>
</dbReference>
<dbReference type="PANTHER" id="PTHR46244">
    <property type="entry name" value="PHOSPHOENOLPYRUVATE-PROTEIN PHOSPHOTRANSFERASE"/>
    <property type="match status" value="1"/>
</dbReference>
<dbReference type="EC" id="2.7.3.9" evidence="6 17"/>
<dbReference type="Pfam" id="PF05524">
    <property type="entry name" value="PEP-utilisers_N"/>
    <property type="match status" value="1"/>
</dbReference>
<evidence type="ECO:0000256" key="19">
    <source>
        <dbReference type="PIRSR" id="PIRSR000732-2"/>
    </source>
</evidence>
<dbReference type="Gene3D" id="3.20.20.60">
    <property type="entry name" value="Phosphoenolpyruvate-binding domains"/>
    <property type="match status" value="1"/>
</dbReference>
<evidence type="ECO:0000256" key="11">
    <source>
        <dbReference type="ARBA" id="ARBA00022679"/>
    </source>
</evidence>
<feature type="domain" description="PEP-utilising enzyme mobile" evidence="21">
    <location>
        <begin position="150"/>
        <end position="222"/>
    </location>
</feature>
<dbReference type="InterPro" id="IPR008279">
    <property type="entry name" value="PEP-util_enz_mobile_dom"/>
</dbReference>
<comment type="subcellular location">
    <subcellularLocation>
        <location evidence="4 17">Cytoplasm</location>
    </subcellularLocation>
</comment>
<dbReference type="InterPro" id="IPR008731">
    <property type="entry name" value="PTS_EIN"/>
</dbReference>
<evidence type="ECO:0000256" key="17">
    <source>
        <dbReference type="PIRNR" id="PIRNR000732"/>
    </source>
</evidence>
<keyword evidence="10 17" id="KW-0762">Sugar transport</keyword>
<keyword evidence="11 17" id="KW-0808">Transferase</keyword>
<dbReference type="GO" id="GO:0005737">
    <property type="term" value="C:cytoplasm"/>
    <property type="evidence" value="ECO:0007669"/>
    <property type="project" value="UniProtKB-SubCell"/>
</dbReference>
<evidence type="ECO:0000256" key="1">
    <source>
        <dbReference type="ARBA" id="ARBA00000683"/>
    </source>
</evidence>
<reference evidence="24" key="1">
    <citation type="journal article" date="2020" name="mSystems">
        <title>Genome- and Community-Level Interaction Insights into Carbon Utilization and Element Cycling Functions of Hydrothermarchaeota in Hydrothermal Sediment.</title>
        <authorList>
            <person name="Zhou Z."/>
            <person name="Liu Y."/>
            <person name="Xu W."/>
            <person name="Pan J."/>
            <person name="Luo Z.H."/>
            <person name="Li M."/>
        </authorList>
    </citation>
    <scope>NUCLEOTIDE SEQUENCE [LARGE SCALE GENOMIC DNA]</scope>
    <source>
        <strain evidence="24">HyVt-483</strain>
    </source>
</reference>
<feature type="binding site" evidence="20">
    <location>
        <position position="452"/>
    </location>
    <ligand>
        <name>Mg(2+)</name>
        <dbReference type="ChEBI" id="CHEBI:18420"/>
    </ligand>
</feature>
<dbReference type="InterPro" id="IPR036618">
    <property type="entry name" value="PtsI_HPr-bd_sf"/>
</dbReference>
<dbReference type="PANTHER" id="PTHR46244:SF3">
    <property type="entry name" value="PHOSPHOENOLPYRUVATE-PROTEIN PHOSPHOTRANSFERASE"/>
    <property type="match status" value="1"/>
</dbReference>
<protein>
    <recommendedName>
        <fullName evidence="7 17">Phosphoenolpyruvate-protein phosphotransferase</fullName>
        <ecNumber evidence="6 17">2.7.3.9</ecNumber>
    </recommendedName>
    <alternativeName>
        <fullName evidence="16 17">Phosphotransferase system, enzyme I</fullName>
    </alternativeName>
</protein>
<feature type="domain" description="Phosphotransferase system enzyme I N-terminal" evidence="23">
    <location>
        <begin position="5"/>
        <end position="126"/>
    </location>
</feature>
<keyword evidence="13 17" id="KW-0479">Metal-binding</keyword>
<dbReference type="InterPro" id="IPR023151">
    <property type="entry name" value="PEP_util_CS"/>
</dbReference>
<dbReference type="GO" id="GO:0008965">
    <property type="term" value="F:phosphoenolpyruvate-protein phosphotransferase activity"/>
    <property type="evidence" value="ECO:0007669"/>
    <property type="project" value="UniProtKB-EC"/>
</dbReference>
<dbReference type="Proteomes" id="UP000886043">
    <property type="component" value="Unassembled WGS sequence"/>
</dbReference>
<feature type="binding site" evidence="19">
    <location>
        <position position="329"/>
    </location>
    <ligand>
        <name>phosphoenolpyruvate</name>
        <dbReference type="ChEBI" id="CHEBI:58702"/>
    </ligand>
</feature>
<feature type="binding site" evidence="19">
    <location>
        <begin position="451"/>
        <end position="452"/>
    </location>
    <ligand>
        <name>phosphoenolpyruvate</name>
        <dbReference type="ChEBI" id="CHEBI:58702"/>
    </ligand>
</feature>
<evidence type="ECO:0000256" key="15">
    <source>
        <dbReference type="ARBA" id="ARBA00022842"/>
    </source>
</evidence>
<gene>
    <name evidence="24" type="primary">ptsP</name>
    <name evidence="24" type="ORF">ENJ40_02935</name>
</gene>
<keyword evidence="9 17" id="KW-0963">Cytoplasm</keyword>
<feature type="domain" description="PEP-utilising enzyme C-terminal" evidence="22">
    <location>
        <begin position="249"/>
        <end position="537"/>
    </location>
</feature>
<organism evidence="24">
    <name type="scientific">Thermosulfurimonas dismutans</name>
    <dbReference type="NCBI Taxonomy" id="999894"/>
    <lineage>
        <taxon>Bacteria</taxon>
        <taxon>Pseudomonadati</taxon>
        <taxon>Thermodesulfobacteriota</taxon>
        <taxon>Thermodesulfobacteria</taxon>
        <taxon>Thermodesulfobacteriales</taxon>
        <taxon>Thermodesulfobacteriaceae</taxon>
        <taxon>Thermosulfurimonas</taxon>
    </lineage>
</organism>
<evidence type="ECO:0000259" key="23">
    <source>
        <dbReference type="Pfam" id="PF05524"/>
    </source>
</evidence>
<feature type="binding site" evidence="19">
    <location>
        <position position="462"/>
    </location>
    <ligand>
        <name>phosphoenolpyruvate</name>
        <dbReference type="ChEBI" id="CHEBI:58702"/>
    </ligand>
</feature>
<dbReference type="InterPro" id="IPR040442">
    <property type="entry name" value="Pyrv_kinase-like_dom_sf"/>
</dbReference>
<dbReference type="AlphaFoldDB" id="A0A7C3GJZ5"/>
<dbReference type="GO" id="GO:0046872">
    <property type="term" value="F:metal ion binding"/>
    <property type="evidence" value="ECO:0007669"/>
    <property type="project" value="UniProtKB-KW"/>
</dbReference>
<accession>A0A7C3GJZ5</accession>
<dbReference type="InterPro" id="IPR024692">
    <property type="entry name" value="PTS_EI"/>
</dbReference>
<evidence type="ECO:0000256" key="13">
    <source>
        <dbReference type="ARBA" id="ARBA00022723"/>
    </source>
</evidence>
<comment type="function">
    <text evidence="3 17">General (non sugar-specific) component of the phosphoenolpyruvate-dependent sugar phosphotransferase system (sugar PTS). This major carbohydrate active-transport system catalyzes the phosphorylation of incoming sugar substrates concomitantly with their translocation across the cell membrane. Enzyme I transfers the phosphoryl group from phosphoenolpyruvate (PEP) to the phosphoryl carrier protein (HPr).</text>
</comment>
<name>A0A7C3GJZ5_9BACT</name>
<keyword evidence="15 17" id="KW-0460">Magnesium</keyword>
<feature type="active site" description="Tele-phosphohistidine intermediate" evidence="18">
    <location>
        <position position="186"/>
    </location>
</feature>
<dbReference type="PRINTS" id="PR01736">
    <property type="entry name" value="PHPHTRNFRASE"/>
</dbReference>
<sequence>MKTLRGLGVSAGVAVGPAHVIFPGHIKVTRTRIPPEEIEEEIRRLRQAMETTARNIRRAQERIPENMGEVRAIFEAQRFLVEDPSLVAEASEIIRQGFNAEWALLKVLRRYQKIFSELPDAYFRERFRDLEGLVEMIIGALRGEKPLGGPERAIIVARDLSPADTINLRPENTLAFVTEAGSRTSHTAIVARSLGIPAVVAAKGALEEISPGDLLAVDGTTGEIFVDPDPETIREFEQRERRFRKLQSRLHQVADLPAVTRDGRRVVLRANLDLPEEIPYAREYGAEGVGLFRTEYLYVAREDLPPEELLFETYRQVVEAVAPHPVTIRTLDLGGDKFASVLNLPREINPALGLRAIRLCLREEALFRTQLRAILRASAYGKVKIMFPMISGVTEFLRARNLVEEIKQELAQEGHPFDPEIPVGAMIEVPSAVAMADLLAKEADFFSIGTNDLIQYTLAIDRGNQEVSELYEPLHPAVLRFIWTTVEAAHRAGIPVAMCGEMAGELLYIPVLVGLDLDELSMPPQSIPEVKLFIRELSYRQCRQVVEKLLRLTCQDEVREALAEVFGPQLQRFSKSLWFE</sequence>
<evidence type="ECO:0000256" key="16">
    <source>
        <dbReference type="ARBA" id="ARBA00033235"/>
    </source>
</evidence>
<dbReference type="Gene3D" id="3.50.30.10">
    <property type="entry name" value="Phosphohistidine domain"/>
    <property type="match status" value="1"/>
</dbReference>
<evidence type="ECO:0000256" key="6">
    <source>
        <dbReference type="ARBA" id="ARBA00012232"/>
    </source>
</evidence>
<comment type="cofactor">
    <cofactor evidence="2 17 20">
        <name>Mg(2+)</name>
        <dbReference type="ChEBI" id="CHEBI:18420"/>
    </cofactor>
</comment>
<keyword evidence="12 17" id="KW-0598">Phosphotransferase system</keyword>
<dbReference type="InterPro" id="IPR050499">
    <property type="entry name" value="PEP-utilizing_PTS_enzyme"/>
</dbReference>
<evidence type="ECO:0000256" key="4">
    <source>
        <dbReference type="ARBA" id="ARBA00004496"/>
    </source>
</evidence>
<dbReference type="SUPFAM" id="SSF47831">
    <property type="entry name" value="Enzyme I of the PEP:sugar phosphotransferase system HPr-binding (sub)domain"/>
    <property type="match status" value="1"/>
</dbReference>
<dbReference type="PROSITE" id="PS00742">
    <property type="entry name" value="PEP_ENZYMES_2"/>
    <property type="match status" value="1"/>
</dbReference>
<keyword evidence="8 17" id="KW-0813">Transport</keyword>
<keyword evidence="14 17" id="KW-0418">Kinase</keyword>
<evidence type="ECO:0000256" key="14">
    <source>
        <dbReference type="ARBA" id="ARBA00022777"/>
    </source>
</evidence>
<evidence type="ECO:0000313" key="24">
    <source>
        <dbReference type="EMBL" id="HFC97401.1"/>
    </source>
</evidence>
<dbReference type="GO" id="GO:0009401">
    <property type="term" value="P:phosphoenolpyruvate-dependent sugar phosphotransferase system"/>
    <property type="evidence" value="ECO:0007669"/>
    <property type="project" value="UniProtKB-KW"/>
</dbReference>
<evidence type="ECO:0000256" key="7">
    <source>
        <dbReference type="ARBA" id="ARBA00016544"/>
    </source>
</evidence>
<dbReference type="InterPro" id="IPR036637">
    <property type="entry name" value="Phosphohistidine_dom_sf"/>
</dbReference>
<dbReference type="Pfam" id="PF02896">
    <property type="entry name" value="PEP-utilizers_C"/>
    <property type="match status" value="1"/>
</dbReference>
<evidence type="ECO:0000256" key="20">
    <source>
        <dbReference type="PIRSR" id="PIRSR000732-3"/>
    </source>
</evidence>
<evidence type="ECO:0000256" key="5">
    <source>
        <dbReference type="ARBA" id="ARBA00007837"/>
    </source>
</evidence>
<evidence type="ECO:0000256" key="3">
    <source>
        <dbReference type="ARBA" id="ARBA00002728"/>
    </source>
</evidence>
<dbReference type="Gene3D" id="1.10.274.10">
    <property type="entry name" value="PtsI, HPr-binding domain"/>
    <property type="match status" value="1"/>
</dbReference>
<evidence type="ECO:0000256" key="12">
    <source>
        <dbReference type="ARBA" id="ARBA00022683"/>
    </source>
</evidence>
<dbReference type="Pfam" id="PF00391">
    <property type="entry name" value="PEP-utilizers"/>
    <property type="match status" value="1"/>
</dbReference>
<comment type="catalytic activity">
    <reaction evidence="1 17">
        <text>L-histidyl-[protein] + phosphoenolpyruvate = N(pros)-phospho-L-histidyl-[protein] + pyruvate</text>
        <dbReference type="Rhea" id="RHEA:23880"/>
        <dbReference type="Rhea" id="RHEA-COMP:9745"/>
        <dbReference type="Rhea" id="RHEA-COMP:9746"/>
        <dbReference type="ChEBI" id="CHEBI:15361"/>
        <dbReference type="ChEBI" id="CHEBI:29979"/>
        <dbReference type="ChEBI" id="CHEBI:58702"/>
        <dbReference type="ChEBI" id="CHEBI:64837"/>
        <dbReference type="EC" id="2.7.3.9"/>
    </reaction>
</comment>
<evidence type="ECO:0000256" key="8">
    <source>
        <dbReference type="ARBA" id="ARBA00022448"/>
    </source>
</evidence>
<feature type="binding site" evidence="19">
    <location>
        <position position="293"/>
    </location>
    <ligand>
        <name>phosphoenolpyruvate</name>
        <dbReference type="ChEBI" id="CHEBI:58702"/>
    </ligand>
</feature>
<evidence type="ECO:0000259" key="21">
    <source>
        <dbReference type="Pfam" id="PF00391"/>
    </source>
</evidence>
<evidence type="ECO:0000256" key="18">
    <source>
        <dbReference type="PIRSR" id="PIRSR000732-1"/>
    </source>
</evidence>
<evidence type="ECO:0000256" key="9">
    <source>
        <dbReference type="ARBA" id="ARBA00022490"/>
    </source>
</evidence>
<comment type="similarity">
    <text evidence="5 17">Belongs to the PEP-utilizing enzyme family.</text>
</comment>
<evidence type="ECO:0000256" key="10">
    <source>
        <dbReference type="ARBA" id="ARBA00022597"/>
    </source>
</evidence>
<dbReference type="GO" id="GO:0016301">
    <property type="term" value="F:kinase activity"/>
    <property type="evidence" value="ECO:0007669"/>
    <property type="project" value="UniProtKB-KW"/>
</dbReference>
<dbReference type="InterPro" id="IPR000121">
    <property type="entry name" value="PEP_util_C"/>
</dbReference>
<evidence type="ECO:0000256" key="2">
    <source>
        <dbReference type="ARBA" id="ARBA00001946"/>
    </source>
</evidence>
<dbReference type="NCBIfam" id="TIGR01417">
    <property type="entry name" value="PTS_I_fam"/>
    <property type="match status" value="1"/>
</dbReference>
<dbReference type="InterPro" id="IPR015813">
    <property type="entry name" value="Pyrv/PenolPyrv_kinase-like_dom"/>
</dbReference>
<dbReference type="SUPFAM" id="SSF51621">
    <property type="entry name" value="Phosphoenolpyruvate/pyruvate domain"/>
    <property type="match status" value="1"/>
</dbReference>
<proteinExistence type="inferred from homology"/>
<feature type="binding site" evidence="20">
    <location>
        <position position="428"/>
    </location>
    <ligand>
        <name>Mg(2+)</name>
        <dbReference type="ChEBI" id="CHEBI:18420"/>
    </ligand>
</feature>
<evidence type="ECO:0000259" key="22">
    <source>
        <dbReference type="Pfam" id="PF02896"/>
    </source>
</evidence>
<comment type="caution">
    <text evidence="24">The sequence shown here is derived from an EMBL/GenBank/DDBJ whole genome shotgun (WGS) entry which is preliminary data.</text>
</comment>
<dbReference type="EMBL" id="DRMH01000030">
    <property type="protein sequence ID" value="HFC97401.1"/>
    <property type="molecule type" value="Genomic_DNA"/>
</dbReference>
<dbReference type="PIRSF" id="PIRSF000732">
    <property type="entry name" value="PTS_enzyme_I"/>
    <property type="match status" value="1"/>
</dbReference>
<dbReference type="InterPro" id="IPR006318">
    <property type="entry name" value="PTS_EI-like"/>
</dbReference>
<feature type="active site" description="Proton donor" evidence="18">
    <location>
        <position position="499"/>
    </location>
</feature>